<dbReference type="Gene3D" id="3.40.50.720">
    <property type="entry name" value="NAD(P)-binding Rossmann-like Domain"/>
    <property type="match status" value="1"/>
</dbReference>
<sequence length="322" mass="33343">MDIQIQFTKPGGPDCLTVAPHEPQPPGPGEIRLRHAAIGVNFVDIYHRTGLYPLPLPAVPGVEGSGIVEAIGDGVDTLSVGDTVSYAGLPGAYAATRLLPAWRAIPLPADIDLKPAAVTMLRGLTAHMLMTTTYPVDANTILLVHSAAGGLGMTLTRWAKRLGAVVIGTVSSPEKARIASQNGADHLIVGRDADLPGEVSNLTDGLGVHYAIDGIGGDMLQKTMRCVRPYGMVASIGQVAGPIPALDIDEIGPARNLSLSRHSVVAYAADPRRYSAAASAVLATLSADGIPAIGGEFRLAEASKAHLKLEDGETSGSLILLP</sequence>
<evidence type="ECO:0000256" key="2">
    <source>
        <dbReference type="ARBA" id="ARBA00023002"/>
    </source>
</evidence>
<dbReference type="AlphaFoldDB" id="A0A3S2ZC41"/>
<dbReference type="Pfam" id="PF00107">
    <property type="entry name" value="ADH_zinc_N"/>
    <property type="match status" value="1"/>
</dbReference>
<dbReference type="InterPro" id="IPR013149">
    <property type="entry name" value="ADH-like_C"/>
</dbReference>
<evidence type="ECO:0000313" key="5">
    <source>
        <dbReference type="Proteomes" id="UP000287447"/>
    </source>
</evidence>
<accession>A0A3S2ZC41</accession>
<dbReference type="PANTHER" id="PTHR48106:SF13">
    <property type="entry name" value="QUINONE OXIDOREDUCTASE-RELATED"/>
    <property type="match status" value="1"/>
</dbReference>
<protein>
    <submittedName>
        <fullName evidence="4">Quinone oxidoreductase</fullName>
    </submittedName>
</protein>
<evidence type="ECO:0000259" key="3">
    <source>
        <dbReference type="SMART" id="SM00829"/>
    </source>
</evidence>
<keyword evidence="1" id="KW-0521">NADP</keyword>
<dbReference type="Gene3D" id="3.90.180.10">
    <property type="entry name" value="Medium-chain alcohol dehydrogenases, catalytic domain"/>
    <property type="match status" value="1"/>
</dbReference>
<dbReference type="InterPro" id="IPR036291">
    <property type="entry name" value="NAD(P)-bd_dom_sf"/>
</dbReference>
<dbReference type="SUPFAM" id="SSF51735">
    <property type="entry name" value="NAD(P)-binding Rossmann-fold domains"/>
    <property type="match status" value="1"/>
</dbReference>
<organism evidence="4 5">
    <name type="scientific">Hwanghaeella grinnelliae</name>
    <dbReference type="NCBI Taxonomy" id="2500179"/>
    <lineage>
        <taxon>Bacteria</taxon>
        <taxon>Pseudomonadati</taxon>
        <taxon>Pseudomonadota</taxon>
        <taxon>Alphaproteobacteria</taxon>
        <taxon>Rhodospirillales</taxon>
        <taxon>Rhodospirillaceae</taxon>
        <taxon>Hwanghaeella</taxon>
    </lineage>
</organism>
<dbReference type="Pfam" id="PF08240">
    <property type="entry name" value="ADH_N"/>
    <property type="match status" value="1"/>
</dbReference>
<dbReference type="Proteomes" id="UP000287447">
    <property type="component" value="Unassembled WGS sequence"/>
</dbReference>
<dbReference type="GO" id="GO:0070402">
    <property type="term" value="F:NADPH binding"/>
    <property type="evidence" value="ECO:0007669"/>
    <property type="project" value="TreeGrafter"/>
</dbReference>
<name>A0A3S2ZC41_9PROT</name>
<reference evidence="5" key="1">
    <citation type="submission" date="2019-01" db="EMBL/GenBank/DDBJ databases">
        <title>Gri0909 isolated from a small marine red alga.</title>
        <authorList>
            <person name="Kim J."/>
            <person name="Jeong S.E."/>
            <person name="Jeon C.O."/>
        </authorList>
    </citation>
    <scope>NUCLEOTIDE SEQUENCE [LARGE SCALE GENOMIC DNA]</scope>
    <source>
        <strain evidence="5">Gri0909</strain>
    </source>
</reference>
<dbReference type="CDD" id="cd05286">
    <property type="entry name" value="QOR2"/>
    <property type="match status" value="1"/>
</dbReference>
<dbReference type="InterPro" id="IPR047618">
    <property type="entry name" value="QOR-like"/>
</dbReference>
<keyword evidence="2" id="KW-0560">Oxidoreductase</keyword>
<dbReference type="GO" id="GO:0005829">
    <property type="term" value="C:cytosol"/>
    <property type="evidence" value="ECO:0007669"/>
    <property type="project" value="TreeGrafter"/>
</dbReference>
<comment type="caution">
    <text evidence="4">The sequence shown here is derived from an EMBL/GenBank/DDBJ whole genome shotgun (WGS) entry which is preliminary data.</text>
</comment>
<dbReference type="GO" id="GO:0003960">
    <property type="term" value="F:quinone reductase (NADPH) activity"/>
    <property type="evidence" value="ECO:0007669"/>
    <property type="project" value="InterPro"/>
</dbReference>
<feature type="domain" description="Enoyl reductase (ER)" evidence="3">
    <location>
        <begin position="11"/>
        <end position="320"/>
    </location>
</feature>
<dbReference type="SUPFAM" id="SSF50129">
    <property type="entry name" value="GroES-like"/>
    <property type="match status" value="1"/>
</dbReference>
<proteinExistence type="predicted"/>
<evidence type="ECO:0000256" key="1">
    <source>
        <dbReference type="ARBA" id="ARBA00022857"/>
    </source>
</evidence>
<dbReference type="GO" id="GO:0035925">
    <property type="term" value="F:mRNA 3'-UTR AU-rich region binding"/>
    <property type="evidence" value="ECO:0007669"/>
    <property type="project" value="TreeGrafter"/>
</dbReference>
<dbReference type="InterPro" id="IPR011032">
    <property type="entry name" value="GroES-like_sf"/>
</dbReference>
<evidence type="ECO:0000313" key="4">
    <source>
        <dbReference type="EMBL" id="RVU39163.1"/>
    </source>
</evidence>
<dbReference type="RefSeq" id="WP_127764534.1">
    <property type="nucleotide sequence ID" value="NZ_SADE01000001.1"/>
</dbReference>
<dbReference type="OrthoDB" id="9805883at2"/>
<dbReference type="PANTHER" id="PTHR48106">
    <property type="entry name" value="QUINONE OXIDOREDUCTASE PIG3-RELATED"/>
    <property type="match status" value="1"/>
</dbReference>
<dbReference type="EMBL" id="SADE01000001">
    <property type="protein sequence ID" value="RVU39163.1"/>
    <property type="molecule type" value="Genomic_DNA"/>
</dbReference>
<gene>
    <name evidence="4" type="ORF">EOI86_07900</name>
</gene>
<dbReference type="InterPro" id="IPR020843">
    <property type="entry name" value="ER"/>
</dbReference>
<dbReference type="InterPro" id="IPR013154">
    <property type="entry name" value="ADH-like_N"/>
</dbReference>
<keyword evidence="5" id="KW-1185">Reference proteome</keyword>
<dbReference type="SMART" id="SM00829">
    <property type="entry name" value="PKS_ER"/>
    <property type="match status" value="1"/>
</dbReference>